<dbReference type="InterPro" id="IPR036457">
    <property type="entry name" value="PPM-type-like_dom_sf"/>
</dbReference>
<evidence type="ECO:0000313" key="3">
    <source>
        <dbReference type="Proteomes" id="UP000183940"/>
    </source>
</evidence>
<dbReference type="EMBL" id="MLAW01000017">
    <property type="protein sequence ID" value="OJJ25414.1"/>
    <property type="molecule type" value="Genomic_DNA"/>
</dbReference>
<organism evidence="2 3">
    <name type="scientific">Roseofilum reptotaenium AO1-A</name>
    <dbReference type="NCBI Taxonomy" id="1925591"/>
    <lineage>
        <taxon>Bacteria</taxon>
        <taxon>Bacillati</taxon>
        <taxon>Cyanobacteriota</taxon>
        <taxon>Cyanophyceae</taxon>
        <taxon>Desertifilales</taxon>
        <taxon>Desertifilaceae</taxon>
        <taxon>Roseofilum</taxon>
    </lineage>
</organism>
<sequence length="527" mass="59611">MDISPNAQVILPELAQIYRALESQLNEMDRHRVPSLQESWLEDENKTVTVIEDRSDWKKVVDLWREENMPSEQIIFMFHEMLDLWEQLEIVHCRQSLLELDNLLLDEDEILCLKCLYPDGNPEAITLKELGKLWQKLFQQSDMTQVGSLLTLFQDLKAEKMTAVDQLRDRLEDILAEEQGNPDLDLDSDPESLAPLYSEEELDQDKTQPIDYNDYNPAAFSPSAPTQFPSSTGAPFEDMPTVVLPMQLFSLDYAGATDKGMQRDHNEDSFLIHTQLERIEDKTGRTIHAKGLYILCDGMGGHAGGEEASMVGVNTLKEYFQTHWFDLPDSDSRLPSTECIREGILQANEAIYDINQSQSRTGSGRMGTTLVLVLIQDVHVAVAHVGDSRLYMFSRKQGLSVLTQDHDVAQREIKRGLEPELAFARPDAYQLTQALGPRHNDFVKPDIYCFELNQDSLLLLSSDGLTDNDLVEKHVGTHIEPLMSSRANLERGVSDLIDLANEHNGHDNITVVLVRAKVRPNLGGLSR</sequence>
<keyword evidence="3" id="KW-1185">Reference proteome</keyword>
<feature type="domain" description="PPM-type phosphatase" evidence="1">
    <location>
        <begin position="252"/>
        <end position="516"/>
    </location>
</feature>
<dbReference type="PROSITE" id="PS51746">
    <property type="entry name" value="PPM_2"/>
    <property type="match status" value="1"/>
</dbReference>
<dbReference type="Proteomes" id="UP000183940">
    <property type="component" value="Unassembled WGS sequence"/>
</dbReference>
<accession>A0A1L9QRX2</accession>
<comment type="caution">
    <text evidence="2">The sequence shown here is derived from an EMBL/GenBank/DDBJ whole genome shotgun (WGS) entry which is preliminary data.</text>
</comment>
<protein>
    <recommendedName>
        <fullName evidence="1">PPM-type phosphatase domain-containing protein</fullName>
    </recommendedName>
</protein>
<dbReference type="STRING" id="1925591.BI308_11505"/>
<dbReference type="Pfam" id="PF13672">
    <property type="entry name" value="PP2C_2"/>
    <property type="match status" value="1"/>
</dbReference>
<dbReference type="InterPro" id="IPR001932">
    <property type="entry name" value="PPM-type_phosphatase-like_dom"/>
</dbReference>
<dbReference type="PANTHER" id="PTHR13832:SF827">
    <property type="entry name" value="PROTEIN PHOSPHATASE 1L"/>
    <property type="match status" value="1"/>
</dbReference>
<dbReference type="SMART" id="SM00331">
    <property type="entry name" value="PP2C_SIG"/>
    <property type="match status" value="1"/>
</dbReference>
<reference evidence="2" key="1">
    <citation type="submission" date="2016-10" db="EMBL/GenBank/DDBJ databases">
        <title>CRISPR-Cas defence system in Roseofilum reptotaenium: evidence of a bacteriophage-cyanobacterium arms race in the coral black band disease.</title>
        <authorList>
            <person name="Buerger P."/>
            <person name="Wood-Charlson E.M."/>
            <person name="Weynberg K.D."/>
            <person name="Willis B."/>
            <person name="Van Oppen M.J."/>
        </authorList>
    </citation>
    <scope>NUCLEOTIDE SEQUENCE [LARGE SCALE GENOMIC DNA]</scope>
    <source>
        <strain evidence="2">AO1-A</strain>
    </source>
</reference>
<name>A0A1L9QRX2_9CYAN</name>
<gene>
    <name evidence="2" type="ORF">BI308_11505</name>
</gene>
<dbReference type="AlphaFoldDB" id="A0A1L9QRX2"/>
<dbReference type="CDD" id="cd00143">
    <property type="entry name" value="PP2Cc"/>
    <property type="match status" value="1"/>
</dbReference>
<evidence type="ECO:0000259" key="1">
    <source>
        <dbReference type="PROSITE" id="PS51746"/>
    </source>
</evidence>
<dbReference type="Gene3D" id="3.60.40.10">
    <property type="entry name" value="PPM-type phosphatase domain"/>
    <property type="match status" value="1"/>
</dbReference>
<dbReference type="SUPFAM" id="SSF81606">
    <property type="entry name" value="PP2C-like"/>
    <property type="match status" value="1"/>
</dbReference>
<dbReference type="GO" id="GO:0004722">
    <property type="term" value="F:protein serine/threonine phosphatase activity"/>
    <property type="evidence" value="ECO:0007669"/>
    <property type="project" value="InterPro"/>
</dbReference>
<dbReference type="InterPro" id="IPR015655">
    <property type="entry name" value="PP2C"/>
</dbReference>
<dbReference type="NCBIfam" id="NF011149">
    <property type="entry name" value="PRK14559.1"/>
    <property type="match status" value="1"/>
</dbReference>
<dbReference type="PANTHER" id="PTHR13832">
    <property type="entry name" value="PROTEIN PHOSPHATASE 2C"/>
    <property type="match status" value="1"/>
</dbReference>
<evidence type="ECO:0000313" key="2">
    <source>
        <dbReference type="EMBL" id="OJJ25414.1"/>
    </source>
</evidence>
<proteinExistence type="predicted"/>
<dbReference type="SMART" id="SM00332">
    <property type="entry name" value="PP2Cc"/>
    <property type="match status" value="1"/>
</dbReference>